<dbReference type="InterPro" id="IPR027267">
    <property type="entry name" value="AH/BAR_dom_sf"/>
</dbReference>
<dbReference type="Gene3D" id="1.20.1270.60">
    <property type="entry name" value="Arfaptin homology (AH) domain/BAR domain"/>
    <property type="match status" value="1"/>
</dbReference>
<comment type="subcellular location">
    <subcellularLocation>
        <location evidence="1">Cytoplasm</location>
    </subcellularLocation>
</comment>
<accession>A0AAX4JM32</accession>
<feature type="region of interest" description="Disordered" evidence="5">
    <location>
        <begin position="522"/>
        <end position="587"/>
    </location>
</feature>
<dbReference type="GO" id="GO:0006897">
    <property type="term" value="P:endocytosis"/>
    <property type="evidence" value="ECO:0007669"/>
    <property type="project" value="UniProtKB-KW"/>
</dbReference>
<dbReference type="SMART" id="SM00055">
    <property type="entry name" value="FCH"/>
    <property type="match status" value="1"/>
</dbReference>
<evidence type="ECO:0000256" key="5">
    <source>
        <dbReference type="SAM" id="MobiDB-lite"/>
    </source>
</evidence>
<dbReference type="RefSeq" id="XP_066072661.1">
    <property type="nucleotide sequence ID" value="XM_066216564.1"/>
</dbReference>
<dbReference type="EMBL" id="CP144098">
    <property type="protein sequence ID" value="WWC85898.1"/>
    <property type="molecule type" value="Genomic_DNA"/>
</dbReference>
<evidence type="ECO:0000256" key="4">
    <source>
        <dbReference type="ARBA" id="ARBA00022583"/>
    </source>
</evidence>
<gene>
    <name evidence="7" type="ORF">L201_000765</name>
</gene>
<feature type="region of interest" description="Disordered" evidence="5">
    <location>
        <begin position="243"/>
        <end position="382"/>
    </location>
</feature>
<evidence type="ECO:0000256" key="1">
    <source>
        <dbReference type="ARBA" id="ARBA00004496"/>
    </source>
</evidence>
<dbReference type="AlphaFoldDB" id="A0AAX4JM32"/>
<feature type="compositionally biased region" description="Low complexity" evidence="5">
    <location>
        <begin position="275"/>
        <end position="291"/>
    </location>
</feature>
<feature type="compositionally biased region" description="Low complexity" evidence="5">
    <location>
        <begin position="427"/>
        <end position="444"/>
    </location>
</feature>
<dbReference type="GO" id="GO:0043226">
    <property type="term" value="C:organelle"/>
    <property type="evidence" value="ECO:0007669"/>
    <property type="project" value="UniProtKB-ARBA"/>
</dbReference>
<feature type="compositionally biased region" description="Polar residues" evidence="5">
    <location>
        <begin position="530"/>
        <end position="570"/>
    </location>
</feature>
<feature type="compositionally biased region" description="Polar residues" evidence="5">
    <location>
        <begin position="400"/>
        <end position="426"/>
    </location>
</feature>
<evidence type="ECO:0000259" key="6">
    <source>
        <dbReference type="PROSITE" id="PS51072"/>
    </source>
</evidence>
<sequence length="854" mass="93289">MSDLLPEDTWVNNFLPTPPRPLLSALQRRLHTSTTHVNALAEVYKQRAQIEATYAESLSKLVKTAEQGGLSGKSGNDWDRSSGEGRLWESVLSELSETSASHSTLSAMLRTDFEQPLREVPSKVIAWRRIGDQDSSLDKTLKDYEKVSSKLEKAQSKSKSSGKADQLQSELNQLTQQLSSLSPMVYSTYQRLDEERLKSLKEIIVRWGTIKGDIAARDGQRAESTISNLLSWETSDEVSNVGRKLGNIGGNGNANTNNYNAPRISVPDSTVSTPQSNRRMSSVTSSSQQHDFSPRPPARTNGSTPSFKQESAGGLTGGLKSMLGRKKTLAGVGRTRSGSNATSTRSGRDEVNRDPGFDLMSDDVPRMQGSSSSAPPVDEEGFSVAPADRHRNLWEEPNDEVSTPVATPQNQNQTQTHFGTTFTSSPAASQENLSSSASSQHQTQPRLNLSLASAPIQESEEERQAALQKMQQTLQMPPSQPTRRNTIARGRRDVRNTMFAGSMHEEQPVSQGLGALSLGKLSEPEEQLRSDSPINNGFNTNTERPGQVARQVSMSSVSSNNPFDSPSLSGGSALVQPTLPTTTTEGGLRANMNETINVIIKNKEVTKIQITGEIHLSLRPTYQQTSSGPIHIRLTSFEKLEKIAPNPAYLAQVPDKPGEYFLNSEVLSQATLSNSGNNNNKGTLLFKYVVHVQPGKEIQNTPLMLDPAFLCKQGETRMILNYKLNDTSIENLSNISFVAIFDNDGPSVLNVQAKPQGGIWSPSQRRMTWKLDSLPDHQGNGKIIAKFVTEQESGQILSPQNVLVTFNSQGNLSSGLGIEIVNNDGHSDDWKFEEIKKGIISGKYSADANINSSQ</sequence>
<feature type="compositionally biased region" description="Low complexity" evidence="5">
    <location>
        <begin position="577"/>
        <end position="587"/>
    </location>
</feature>
<evidence type="ECO:0000256" key="3">
    <source>
        <dbReference type="ARBA" id="ARBA00022553"/>
    </source>
</evidence>
<name>A0AAX4JM32_9TREE</name>
<dbReference type="GO" id="GO:0005886">
    <property type="term" value="C:plasma membrane"/>
    <property type="evidence" value="ECO:0007669"/>
    <property type="project" value="TreeGrafter"/>
</dbReference>
<feature type="compositionally biased region" description="Polar residues" evidence="5">
    <location>
        <begin position="300"/>
        <end position="309"/>
    </location>
</feature>
<dbReference type="GO" id="GO:0005737">
    <property type="term" value="C:cytoplasm"/>
    <property type="evidence" value="ECO:0007669"/>
    <property type="project" value="TreeGrafter"/>
</dbReference>
<dbReference type="GeneID" id="91091437"/>
<keyword evidence="4" id="KW-0254">Endocytosis</keyword>
<dbReference type="InterPro" id="IPR028565">
    <property type="entry name" value="MHD"/>
</dbReference>
<protein>
    <recommendedName>
        <fullName evidence="6">MHD domain-containing protein</fullName>
    </recommendedName>
</protein>
<dbReference type="PROSITE" id="PS51072">
    <property type="entry name" value="MHD"/>
    <property type="match status" value="1"/>
</dbReference>
<dbReference type="PANTHER" id="PTHR23065:SF7">
    <property type="entry name" value="NOSTRIN, ISOFORM H"/>
    <property type="match status" value="1"/>
</dbReference>
<dbReference type="SUPFAM" id="SSF103657">
    <property type="entry name" value="BAR/IMD domain-like"/>
    <property type="match status" value="1"/>
</dbReference>
<proteinExistence type="predicted"/>
<dbReference type="Proteomes" id="UP001355207">
    <property type="component" value="Chromosome 1"/>
</dbReference>
<organism evidence="7 8">
    <name type="scientific">Kwoniella dendrophila CBS 6074</name>
    <dbReference type="NCBI Taxonomy" id="1295534"/>
    <lineage>
        <taxon>Eukaryota</taxon>
        <taxon>Fungi</taxon>
        <taxon>Dikarya</taxon>
        <taxon>Basidiomycota</taxon>
        <taxon>Agaricomycotina</taxon>
        <taxon>Tremellomycetes</taxon>
        <taxon>Tremellales</taxon>
        <taxon>Cryptococcaceae</taxon>
        <taxon>Kwoniella</taxon>
    </lineage>
</organism>
<reference evidence="7 8" key="1">
    <citation type="submission" date="2024-01" db="EMBL/GenBank/DDBJ databases">
        <title>Comparative genomics of Cryptococcus and Kwoniella reveals pathogenesis evolution and contrasting modes of karyotype evolution via chromosome fusion or intercentromeric recombination.</title>
        <authorList>
            <person name="Coelho M.A."/>
            <person name="David-Palma M."/>
            <person name="Shea T."/>
            <person name="Bowers K."/>
            <person name="McGinley-Smith S."/>
            <person name="Mohammad A.W."/>
            <person name="Gnirke A."/>
            <person name="Yurkov A.M."/>
            <person name="Nowrousian M."/>
            <person name="Sun S."/>
            <person name="Cuomo C.A."/>
            <person name="Heitman J."/>
        </authorList>
    </citation>
    <scope>NUCLEOTIDE SEQUENCE [LARGE SCALE GENOMIC DNA]</scope>
    <source>
        <strain evidence="7 8">CBS 6074</strain>
    </source>
</reference>
<dbReference type="PANTHER" id="PTHR23065">
    <property type="entry name" value="PROLINE-SERINE-THREONINE PHOSPHATASE INTERACTING PROTEIN 1"/>
    <property type="match status" value="1"/>
</dbReference>
<dbReference type="InterPro" id="IPR018808">
    <property type="entry name" value="Muniscin_C"/>
</dbReference>
<feature type="compositionally biased region" description="Basic and acidic residues" evidence="5">
    <location>
        <begin position="346"/>
        <end position="356"/>
    </location>
</feature>
<dbReference type="InterPro" id="IPR001060">
    <property type="entry name" value="FCH_dom"/>
</dbReference>
<evidence type="ECO:0000313" key="7">
    <source>
        <dbReference type="EMBL" id="WWC85898.1"/>
    </source>
</evidence>
<feature type="region of interest" description="Disordered" evidence="5">
    <location>
        <begin position="150"/>
        <end position="169"/>
    </location>
</feature>
<keyword evidence="2" id="KW-0963">Cytoplasm</keyword>
<keyword evidence="8" id="KW-1185">Reference proteome</keyword>
<feature type="compositionally biased region" description="Polar residues" evidence="5">
    <location>
        <begin position="336"/>
        <end position="345"/>
    </location>
</feature>
<feature type="domain" description="MHD" evidence="6">
    <location>
        <begin position="585"/>
        <end position="847"/>
    </location>
</feature>
<evidence type="ECO:0000256" key="2">
    <source>
        <dbReference type="ARBA" id="ARBA00022490"/>
    </source>
</evidence>
<dbReference type="Pfam" id="PF00611">
    <property type="entry name" value="FCH"/>
    <property type="match status" value="1"/>
</dbReference>
<keyword evidence="3" id="KW-0597">Phosphoprotein</keyword>
<evidence type="ECO:0000313" key="8">
    <source>
        <dbReference type="Proteomes" id="UP001355207"/>
    </source>
</evidence>
<feature type="region of interest" description="Disordered" evidence="5">
    <location>
        <begin position="397"/>
        <end position="447"/>
    </location>
</feature>
<feature type="compositionally biased region" description="Low complexity" evidence="5">
    <location>
        <begin position="157"/>
        <end position="169"/>
    </location>
</feature>
<dbReference type="Pfam" id="PF10291">
    <property type="entry name" value="muHD"/>
    <property type="match status" value="1"/>
</dbReference>